<dbReference type="OrthoDB" id="3210731at2759"/>
<feature type="region of interest" description="Disordered" evidence="1">
    <location>
        <begin position="301"/>
        <end position="329"/>
    </location>
</feature>
<feature type="region of interest" description="Disordered" evidence="1">
    <location>
        <begin position="680"/>
        <end position="711"/>
    </location>
</feature>
<keyword evidence="4" id="KW-1185">Reference proteome</keyword>
<dbReference type="EMBL" id="MU157865">
    <property type="protein sequence ID" value="KAF9527020.1"/>
    <property type="molecule type" value="Genomic_DNA"/>
</dbReference>
<feature type="compositionally biased region" description="Low complexity" evidence="1">
    <location>
        <begin position="1010"/>
        <end position="1026"/>
    </location>
</feature>
<accession>A0A9P6EDJ5</accession>
<evidence type="ECO:0000256" key="2">
    <source>
        <dbReference type="SAM" id="Phobius"/>
    </source>
</evidence>
<feature type="region of interest" description="Disordered" evidence="1">
    <location>
        <begin position="1"/>
        <end position="33"/>
    </location>
</feature>
<keyword evidence="2" id="KW-0472">Membrane</keyword>
<dbReference type="AlphaFoldDB" id="A0A9P6EDJ5"/>
<sequence>MPAPTRSASPHLATPSRSKQSNSTSYSPTITAGSSHQKLNVVTRVAIEGKVKKGQDGASVKVFLKIAIPLDSVTPGSTIPLFPEENLKVLTYQVHPLDSNSIPYNFSSTISPLLHSAARALNLPARSSQTFDTALKQARSNGHASSIRFSKPESSDSIAPVDSYYAGQILVNNYQVAFALPKEFLSRPESEDDTYSTTPLSNHSRHKREDATHERTPKNRRRHSITERNQVQFMAAIDMWVPFLSKPPRSPFLLSIPTPRCLHNHIKLRIAPPDNASTSFASLASMDEDCTAWDLAYEPSVTQVPTSRSRSGSYGNLADDESSDTDTAGSSEICVIQGTFPSAERIRLRWAKPTKSVNIPGEDDQRRRVGVENVKGETTCSILGKALVPGSSEEGVLMDMEYKGSCKGIWFPGVATLLGLDISLVGKGCEVYWAPGRKSQWDVEGGTGYTGFANASSPLRPPLTSRTLSVDSNGQSLNVTPTEMYETARTQSNASISKASLLRAPLPTPNVGDVSMEGSNISLPSNVSSASFPNSSEINVPPKPISTITLHLNMNDLQPTSKNGLSFKISGTILVVPRRLLPSAINLASSITTDSDKGNDQEPIFLPRFTVLAADVERTLTNVKNEVENATVEVFRPHGDIHRDPQVRKTVLQKDGATRCGEDGGRISLKFFDPQLANGSIRVSGSRSRTPSNTMASRPPRNPLSTRAKREGPPIITSVNATITALTPGDGLFPDGYAVRLSLNTPAIVDSEWLEFGMSRQGNRQILLPAFSNLTSAVPDPSNLQHDPKVVLICASIDGVPVHAELTNATKRPSSTVASFEDVGGKDWICWGKVYAGAAVGGRMVIDYLVREDRPLEDKGKKKAQGLTELDILLPTFSLSIARFEAKIDAMPGLDMSNLHSEFDYINETPDGHRLLLCSVKEYTQPKLSLVLRKSAGNFSFSPSKWLFILILTLLLAACASLYQLYSENSRLKGLRGQYSAFDETWEEIQTVTSTITVYPSFGSDRQLWEPESSTSPSITPTSSISQPAFTNRKPHSTITTAASTTATYDQAQPPNDTGDDSINLFSHSPLEIFGLVPIAHFFSFTWTEEHSATFKEALEKMSVGMHIVWNWCRIMYHYPLDPP</sequence>
<feature type="compositionally biased region" description="Polar residues" evidence="1">
    <location>
        <begin position="15"/>
        <end position="33"/>
    </location>
</feature>
<feature type="region of interest" description="Disordered" evidence="1">
    <location>
        <begin position="188"/>
        <end position="226"/>
    </location>
</feature>
<proteinExistence type="predicted"/>
<name>A0A9P6EDJ5_9AGAR</name>
<comment type="caution">
    <text evidence="3">The sequence shown here is derived from an EMBL/GenBank/DDBJ whole genome shotgun (WGS) entry which is preliminary data.</text>
</comment>
<evidence type="ECO:0000313" key="3">
    <source>
        <dbReference type="EMBL" id="KAF9527020.1"/>
    </source>
</evidence>
<evidence type="ECO:0000256" key="1">
    <source>
        <dbReference type="SAM" id="MobiDB-lite"/>
    </source>
</evidence>
<feature type="compositionally biased region" description="Polar residues" evidence="1">
    <location>
        <begin position="301"/>
        <end position="314"/>
    </location>
</feature>
<dbReference type="Proteomes" id="UP000807306">
    <property type="component" value="Unassembled WGS sequence"/>
</dbReference>
<feature type="compositionally biased region" description="Polar residues" evidence="1">
    <location>
        <begin position="680"/>
        <end position="696"/>
    </location>
</feature>
<reference evidence="3" key="1">
    <citation type="submission" date="2020-11" db="EMBL/GenBank/DDBJ databases">
        <authorList>
            <consortium name="DOE Joint Genome Institute"/>
            <person name="Ahrendt S."/>
            <person name="Riley R."/>
            <person name="Andreopoulos W."/>
            <person name="Labutti K."/>
            <person name="Pangilinan J."/>
            <person name="Ruiz-Duenas F.J."/>
            <person name="Barrasa J.M."/>
            <person name="Sanchez-Garcia M."/>
            <person name="Camarero S."/>
            <person name="Miyauchi S."/>
            <person name="Serrano A."/>
            <person name="Linde D."/>
            <person name="Babiker R."/>
            <person name="Drula E."/>
            <person name="Ayuso-Fernandez I."/>
            <person name="Pacheco R."/>
            <person name="Padilla G."/>
            <person name="Ferreira P."/>
            <person name="Barriuso J."/>
            <person name="Kellner H."/>
            <person name="Castanera R."/>
            <person name="Alfaro M."/>
            <person name="Ramirez L."/>
            <person name="Pisabarro A.G."/>
            <person name="Kuo A."/>
            <person name="Tritt A."/>
            <person name="Lipzen A."/>
            <person name="He G."/>
            <person name="Yan M."/>
            <person name="Ng V."/>
            <person name="Cullen D."/>
            <person name="Martin F."/>
            <person name="Rosso M.-N."/>
            <person name="Henrissat B."/>
            <person name="Hibbett D."/>
            <person name="Martinez A.T."/>
            <person name="Grigoriev I.V."/>
        </authorList>
    </citation>
    <scope>NUCLEOTIDE SEQUENCE</scope>
    <source>
        <strain evidence="3">CBS 506.95</strain>
    </source>
</reference>
<evidence type="ECO:0000313" key="4">
    <source>
        <dbReference type="Proteomes" id="UP000807306"/>
    </source>
</evidence>
<keyword evidence="2" id="KW-1133">Transmembrane helix</keyword>
<feature type="region of interest" description="Disordered" evidence="1">
    <location>
        <begin position="1008"/>
        <end position="1034"/>
    </location>
</feature>
<gene>
    <name evidence="3" type="ORF">CPB83DRAFT_794094</name>
</gene>
<keyword evidence="2" id="KW-0812">Transmembrane</keyword>
<feature type="transmembrane region" description="Helical" evidence="2">
    <location>
        <begin position="946"/>
        <end position="966"/>
    </location>
</feature>
<organism evidence="3 4">
    <name type="scientific">Crepidotus variabilis</name>
    <dbReference type="NCBI Taxonomy" id="179855"/>
    <lineage>
        <taxon>Eukaryota</taxon>
        <taxon>Fungi</taxon>
        <taxon>Dikarya</taxon>
        <taxon>Basidiomycota</taxon>
        <taxon>Agaricomycotina</taxon>
        <taxon>Agaricomycetes</taxon>
        <taxon>Agaricomycetidae</taxon>
        <taxon>Agaricales</taxon>
        <taxon>Agaricineae</taxon>
        <taxon>Crepidotaceae</taxon>
        <taxon>Crepidotus</taxon>
    </lineage>
</organism>
<feature type="compositionally biased region" description="Basic and acidic residues" evidence="1">
    <location>
        <begin position="207"/>
        <end position="217"/>
    </location>
</feature>
<protein>
    <submittedName>
        <fullName evidence="3">Uncharacterized protein</fullName>
    </submittedName>
</protein>